<keyword evidence="1" id="KW-0862">Zinc</keyword>
<dbReference type="PROSITE" id="PS00028">
    <property type="entry name" value="ZINC_FINGER_C2H2_1"/>
    <property type="match status" value="1"/>
</dbReference>
<dbReference type="PROSITE" id="PS50157">
    <property type="entry name" value="ZINC_FINGER_C2H2_2"/>
    <property type="match status" value="1"/>
</dbReference>
<dbReference type="VEuPathDB" id="TriTrypDB:TvY486_0200474"/>
<protein>
    <submittedName>
        <fullName evidence="4">RNA-editing complex protein</fullName>
    </submittedName>
</protein>
<dbReference type="InterPro" id="IPR012340">
    <property type="entry name" value="NA-bd_OB-fold"/>
</dbReference>
<dbReference type="GO" id="GO:0008270">
    <property type="term" value="F:zinc ion binding"/>
    <property type="evidence" value="ECO:0007669"/>
    <property type="project" value="UniProtKB-KW"/>
</dbReference>
<dbReference type="Gene3D" id="2.40.50.140">
    <property type="entry name" value="Nucleic acid-binding proteins"/>
    <property type="match status" value="1"/>
</dbReference>
<dbReference type="CDD" id="cd23512">
    <property type="entry name" value="KREPA1"/>
    <property type="match status" value="1"/>
</dbReference>
<evidence type="ECO:0000256" key="2">
    <source>
        <dbReference type="SAM" id="MobiDB-lite"/>
    </source>
</evidence>
<gene>
    <name evidence="4" type="ORF">TVY486_0200474</name>
</gene>
<evidence type="ECO:0000259" key="3">
    <source>
        <dbReference type="PROSITE" id="PS50157"/>
    </source>
</evidence>
<evidence type="ECO:0000313" key="4">
    <source>
        <dbReference type="EMBL" id="CCC46629.1"/>
    </source>
</evidence>
<dbReference type="AlphaFoldDB" id="G0TRQ7"/>
<feature type="compositionally biased region" description="Low complexity" evidence="2">
    <location>
        <begin position="306"/>
        <end position="318"/>
    </location>
</feature>
<dbReference type="EMBL" id="HE573018">
    <property type="protein sequence ID" value="CCC46629.1"/>
    <property type="molecule type" value="Genomic_DNA"/>
</dbReference>
<dbReference type="PANTHER" id="PTHR40735">
    <property type="entry name" value="RNA-EDITING COMPLEX PROTEIN MP42-RELATED"/>
    <property type="match status" value="1"/>
</dbReference>
<dbReference type="InterPro" id="IPR017085">
    <property type="entry name" value="RNA_edit_cplx_Nase-su_MP81"/>
</dbReference>
<name>G0TRQ7_TRYVY</name>
<keyword evidence="1" id="KW-0479">Metal-binding</keyword>
<accession>G0TRQ7</accession>
<proteinExistence type="predicted"/>
<sequence>MRCFASSLCNFGGSCFSRVSSCSHRFHVVSAVVRRCKGGGWPPVFGAHSRPIHAVACTVCCRMSFSGAVDSQNQQSVGIDCSTRSEGECANTVACGTGSVCGEQHKELTFYEDFVPTEDDVHYLMLYEAHIKHGVLLNVGHQLPPKVDPPEVPEVVMPTAQLNRMRELKLAYEPTHAPPPLHTTGTRQLIIGDEKIEELATKLQKGKAIKATTLTASTSTTTVTASAVGAAGAVTGSVVHRFPPDQTMKFHCTTCGKAFRLRFSAEQHVKLNHPLNPRAAVGEGPGDGEIIEELTAAVPAAVRTKSSSSPPIAGASGSDVATEQQRLQDHHASPSAGVSAVKVPYNKAVLTLPTEELVDELLLEIWDAVAGEREDVPKKDSPNAFIPLSGVVSGVADRRRELEAVAKPAARATPEGAAPGIKKPGVLAGSTAVRPRASAQHLPIKELIKKYPNPFGDSPNAALKELENEPVNPFIPQEELAAQLQVAKEEDVAIVLPHAQVSPELLSSGSTKCDAKEDLKEKLRASRPSLQKSATVRRFVCPICLEKHPKDSHIEIPSFRLLDALLDHVETTHDEELTEEQLRDLYAKQRQSPMYPPKPACEGNEPSDTLCAGTGDAGGFGDRGKDVGALPDELKQAAPSAAVEQRSLSVHVRAGSNTVLIGRVADVQHGFLGAMTVTQYVLEVDGDDESDAIGIEKNIGSTTGNAGSAVMDSQKEFIVVRCMGENFPAALLKDQVKLGSTVLVQGT</sequence>
<evidence type="ECO:0000256" key="1">
    <source>
        <dbReference type="PROSITE-ProRule" id="PRU00042"/>
    </source>
</evidence>
<dbReference type="InterPro" id="IPR013087">
    <property type="entry name" value="Znf_C2H2_type"/>
</dbReference>
<dbReference type="PIRSF" id="PIRSF037001">
    <property type="entry name" value="RNA_ed_MP81"/>
    <property type="match status" value="1"/>
</dbReference>
<feature type="domain" description="C2H2-type" evidence="3">
    <location>
        <begin position="250"/>
        <end position="273"/>
    </location>
</feature>
<dbReference type="PROSITE" id="PS51257">
    <property type="entry name" value="PROKAR_LIPOPROTEIN"/>
    <property type="match status" value="1"/>
</dbReference>
<feature type="region of interest" description="Disordered" evidence="2">
    <location>
        <begin position="302"/>
        <end position="338"/>
    </location>
</feature>
<feature type="non-terminal residue" evidence="4">
    <location>
        <position position="747"/>
    </location>
</feature>
<dbReference type="PANTHER" id="PTHR40735:SF2">
    <property type="entry name" value="RNA-EDITING COMPLEX PROTEIN MP81"/>
    <property type="match status" value="1"/>
</dbReference>
<organism evidence="4">
    <name type="scientific">Trypanosoma vivax (strain Y486)</name>
    <dbReference type="NCBI Taxonomy" id="1055687"/>
    <lineage>
        <taxon>Eukaryota</taxon>
        <taxon>Discoba</taxon>
        <taxon>Euglenozoa</taxon>
        <taxon>Kinetoplastea</taxon>
        <taxon>Metakinetoplastina</taxon>
        <taxon>Trypanosomatida</taxon>
        <taxon>Trypanosomatidae</taxon>
        <taxon>Trypanosoma</taxon>
        <taxon>Duttonella</taxon>
    </lineage>
</organism>
<reference evidence="4" key="1">
    <citation type="journal article" date="2012" name="Proc. Natl. Acad. Sci. U.S.A.">
        <title>Antigenic diversity is generated by distinct evolutionary mechanisms in African trypanosome species.</title>
        <authorList>
            <person name="Jackson A.P."/>
            <person name="Berry A."/>
            <person name="Aslett M."/>
            <person name="Allison H.C."/>
            <person name="Burton P."/>
            <person name="Vavrova-Anderson J."/>
            <person name="Brown R."/>
            <person name="Browne H."/>
            <person name="Corton N."/>
            <person name="Hauser H."/>
            <person name="Gamble J."/>
            <person name="Gilderthorp R."/>
            <person name="Marcello L."/>
            <person name="McQuillan J."/>
            <person name="Otto T.D."/>
            <person name="Quail M.A."/>
            <person name="Sanders M.J."/>
            <person name="van Tonder A."/>
            <person name="Ginger M.L."/>
            <person name="Field M.C."/>
            <person name="Barry J.D."/>
            <person name="Hertz-Fowler C."/>
            <person name="Berriman M."/>
        </authorList>
    </citation>
    <scope>NUCLEOTIDE SEQUENCE</scope>
    <source>
        <strain evidence="4">Y486</strain>
    </source>
</reference>
<keyword evidence="1" id="KW-0863">Zinc-finger</keyword>